<comment type="similarity">
    <text evidence="1">Belongs to the UDP-glycosyltransferase family.</text>
</comment>
<keyword evidence="3" id="KW-0328">Glycosyltransferase</keyword>
<evidence type="ECO:0000256" key="2">
    <source>
        <dbReference type="ARBA" id="ARBA00012544"/>
    </source>
</evidence>
<protein>
    <recommendedName>
        <fullName evidence="2">glucuronosyltransferase</fullName>
        <ecNumber evidence="2">2.4.1.17</ecNumber>
    </recommendedName>
</protein>
<dbReference type="EMBL" id="KN561867">
    <property type="protein sequence ID" value="KHJ86006.1"/>
    <property type="molecule type" value="Genomic_DNA"/>
</dbReference>
<name>A0A0B1SQ36_OESDE</name>
<accession>A0A0B1SQ36</accession>
<reference evidence="7 8" key="1">
    <citation type="submission" date="2014-03" db="EMBL/GenBank/DDBJ databases">
        <title>Draft genome of the hookworm Oesophagostomum dentatum.</title>
        <authorList>
            <person name="Mitreva M."/>
        </authorList>
    </citation>
    <scope>NUCLEOTIDE SEQUENCE [LARGE SCALE GENOMIC DNA]</scope>
    <source>
        <strain evidence="7 8">OD-Hann</strain>
    </source>
</reference>
<dbReference type="EC" id="2.4.1.17" evidence="2"/>
<keyword evidence="8" id="KW-1185">Reference proteome</keyword>
<keyword evidence="5" id="KW-0732">Signal</keyword>
<organism evidence="7 8">
    <name type="scientific">Oesophagostomum dentatum</name>
    <name type="common">Nodular worm</name>
    <dbReference type="NCBI Taxonomy" id="61180"/>
    <lineage>
        <taxon>Eukaryota</taxon>
        <taxon>Metazoa</taxon>
        <taxon>Ecdysozoa</taxon>
        <taxon>Nematoda</taxon>
        <taxon>Chromadorea</taxon>
        <taxon>Rhabditida</taxon>
        <taxon>Rhabditina</taxon>
        <taxon>Rhabditomorpha</taxon>
        <taxon>Strongyloidea</taxon>
        <taxon>Strongylidae</taxon>
        <taxon>Oesophagostomum</taxon>
    </lineage>
</organism>
<dbReference type="SUPFAM" id="SSF53756">
    <property type="entry name" value="UDP-Glycosyltransferase/glycogen phosphorylase"/>
    <property type="match status" value="1"/>
</dbReference>
<evidence type="ECO:0000313" key="8">
    <source>
        <dbReference type="Proteomes" id="UP000053660"/>
    </source>
</evidence>
<dbReference type="GO" id="GO:0015020">
    <property type="term" value="F:glucuronosyltransferase activity"/>
    <property type="evidence" value="ECO:0007669"/>
    <property type="project" value="UniProtKB-EC"/>
</dbReference>
<dbReference type="PANTHER" id="PTHR48043:SF23">
    <property type="entry name" value="UDP-GLUCURONOSYLTRANSFERASE"/>
    <property type="match status" value="1"/>
</dbReference>
<dbReference type="Pfam" id="PF00201">
    <property type="entry name" value="UDPGT"/>
    <property type="match status" value="1"/>
</dbReference>
<keyword evidence="4" id="KW-0808">Transferase</keyword>
<sequence>MRKAGIASQEKFPVTIKLFFSGIYNGEIECFRRIFDPHFKGYEELLAEASFLMTNSNPYLDYVRPLLHKNVPIGGITVTLESNKNRLTEEWDSVLSKRNTTVLVSFGSVAKGIYIPRKYRQTLLKVFESMPDTMFILKYEEDSSVVAVHLPNVHFSRWVPQNAMLGKVK</sequence>
<evidence type="ECO:0000256" key="1">
    <source>
        <dbReference type="ARBA" id="ARBA00009995"/>
    </source>
</evidence>
<dbReference type="InterPro" id="IPR050271">
    <property type="entry name" value="UDP-glycosyltransferase"/>
</dbReference>
<dbReference type="PANTHER" id="PTHR48043">
    <property type="entry name" value="EG:EG0003.4 PROTEIN-RELATED"/>
    <property type="match status" value="1"/>
</dbReference>
<dbReference type="OrthoDB" id="5835829at2759"/>
<evidence type="ECO:0000256" key="5">
    <source>
        <dbReference type="ARBA" id="ARBA00022729"/>
    </source>
</evidence>
<dbReference type="Proteomes" id="UP000053660">
    <property type="component" value="Unassembled WGS sequence"/>
</dbReference>
<comment type="catalytic activity">
    <reaction evidence="6">
        <text>glucuronate acceptor + UDP-alpha-D-glucuronate = acceptor beta-D-glucuronoside + UDP + H(+)</text>
        <dbReference type="Rhea" id="RHEA:21032"/>
        <dbReference type="ChEBI" id="CHEBI:15378"/>
        <dbReference type="ChEBI" id="CHEBI:58052"/>
        <dbReference type="ChEBI" id="CHEBI:58223"/>
        <dbReference type="ChEBI" id="CHEBI:132367"/>
        <dbReference type="ChEBI" id="CHEBI:132368"/>
        <dbReference type="EC" id="2.4.1.17"/>
    </reaction>
</comment>
<dbReference type="Gene3D" id="3.40.50.2000">
    <property type="entry name" value="Glycogen Phosphorylase B"/>
    <property type="match status" value="1"/>
</dbReference>
<evidence type="ECO:0000256" key="4">
    <source>
        <dbReference type="ARBA" id="ARBA00022679"/>
    </source>
</evidence>
<evidence type="ECO:0000256" key="3">
    <source>
        <dbReference type="ARBA" id="ARBA00022676"/>
    </source>
</evidence>
<evidence type="ECO:0000256" key="6">
    <source>
        <dbReference type="ARBA" id="ARBA00047475"/>
    </source>
</evidence>
<proteinExistence type="inferred from homology"/>
<gene>
    <name evidence="7" type="ORF">OESDEN_14256</name>
</gene>
<evidence type="ECO:0000313" key="7">
    <source>
        <dbReference type="EMBL" id="KHJ86006.1"/>
    </source>
</evidence>
<dbReference type="InterPro" id="IPR002213">
    <property type="entry name" value="UDP_glucos_trans"/>
</dbReference>
<dbReference type="AlphaFoldDB" id="A0A0B1SQ36"/>